<evidence type="ECO:0000259" key="8">
    <source>
        <dbReference type="PROSITE" id="PS51042"/>
    </source>
</evidence>
<dbReference type="OrthoDB" id="5911112at2759"/>
<dbReference type="Gene3D" id="1.10.260.40">
    <property type="entry name" value="lambda repressor-like DNA-binding domains"/>
    <property type="match status" value="2"/>
</dbReference>
<feature type="region of interest" description="Disordered" evidence="7">
    <location>
        <begin position="134"/>
        <end position="156"/>
    </location>
</feature>
<evidence type="ECO:0000256" key="1">
    <source>
        <dbReference type="ARBA" id="ARBA00004123"/>
    </source>
</evidence>
<evidence type="ECO:0000256" key="3">
    <source>
        <dbReference type="ARBA" id="ARBA00023125"/>
    </source>
</evidence>
<feature type="domain" description="CUT" evidence="8">
    <location>
        <begin position="315"/>
        <end position="384"/>
    </location>
</feature>
<comment type="subcellular location">
    <subcellularLocation>
        <location evidence="1">Nucleus</location>
    </subcellularLocation>
</comment>
<feature type="domain" description="CUT" evidence="8">
    <location>
        <begin position="166"/>
        <end position="252"/>
    </location>
</feature>
<evidence type="ECO:0000313" key="9">
    <source>
        <dbReference type="EMBL" id="EFO85136.1"/>
    </source>
</evidence>
<dbReference type="InterPro" id="IPR010982">
    <property type="entry name" value="Lambda_DNA-bd_dom_sf"/>
</dbReference>
<dbReference type="EMBL" id="DS268520">
    <property type="protein sequence ID" value="EFO85136.1"/>
    <property type="molecule type" value="Genomic_DNA"/>
</dbReference>
<dbReference type="AlphaFoldDB" id="E3N3M2"/>
<sequence length="384" mass="44301">MISTKALSVQQIIDESNYILTELTNVRDPKDTDCYGILKRKEVSISCFELDTIQIENRFKTGYESRDYPISFGISDKNQNLNEFEPVTKRMKLEDYSVEHQIPVDPGCNQGNRVSRELHNAVLNFNRPMPSSSPEFSFDPVSSSLSPPTSTQSHSMSIEQAQKLLSTPISSKINLDTKEIARRMREWFTLAICSQAFFAVHVRGVARNRFHRVLTIPPPFDSLKTGKELYIKMYNWLKISEDVKKEILSVFGNNDQKSKKFAQGPENEKEEYECPKEISRKQKASLHSETSSYSGSSMSSEPFLSTSITTETFHAFINKQINYVNTKKISMLIKDWLEKTQATQEWFATKILGRCRRTLSRCLNNPKDWKDLSQKREIYSSEHR</sequence>
<accession>E3N3M2</accession>
<keyword evidence="3" id="KW-0238">DNA-binding</keyword>
<gene>
    <name evidence="9" type="ORF">CRE_21434</name>
</gene>
<keyword evidence="5" id="KW-0804">Transcription</keyword>
<proteinExistence type="predicted"/>
<evidence type="ECO:0000256" key="4">
    <source>
        <dbReference type="ARBA" id="ARBA00023155"/>
    </source>
</evidence>
<dbReference type="GO" id="GO:0000978">
    <property type="term" value="F:RNA polymerase II cis-regulatory region sequence-specific DNA binding"/>
    <property type="evidence" value="ECO:0007669"/>
    <property type="project" value="TreeGrafter"/>
</dbReference>
<evidence type="ECO:0000256" key="7">
    <source>
        <dbReference type="SAM" id="MobiDB-lite"/>
    </source>
</evidence>
<reference evidence="9" key="1">
    <citation type="submission" date="2007-07" db="EMBL/GenBank/DDBJ databases">
        <title>PCAP assembly of the Caenorhabditis remanei genome.</title>
        <authorList>
            <consortium name="The Caenorhabditis remanei Sequencing Consortium"/>
            <person name="Wilson R.K."/>
        </authorList>
    </citation>
    <scope>NUCLEOTIDE SEQUENCE [LARGE SCALE GENOMIC DNA]</scope>
    <source>
        <strain evidence="9">PB4641</strain>
    </source>
</reference>
<dbReference type="InterPro" id="IPR051649">
    <property type="entry name" value="CUT_Homeobox"/>
</dbReference>
<feature type="compositionally biased region" description="Low complexity" evidence="7">
    <location>
        <begin position="285"/>
        <end position="300"/>
    </location>
</feature>
<dbReference type="PROSITE" id="PS51042">
    <property type="entry name" value="CUT"/>
    <property type="match status" value="2"/>
</dbReference>
<dbReference type="Proteomes" id="UP000008281">
    <property type="component" value="Unassembled WGS sequence"/>
</dbReference>
<feature type="compositionally biased region" description="Low complexity" evidence="7">
    <location>
        <begin position="142"/>
        <end position="155"/>
    </location>
</feature>
<organism evidence="10">
    <name type="scientific">Caenorhabditis remanei</name>
    <name type="common">Caenorhabditis vulgaris</name>
    <dbReference type="NCBI Taxonomy" id="31234"/>
    <lineage>
        <taxon>Eukaryota</taxon>
        <taxon>Metazoa</taxon>
        <taxon>Ecdysozoa</taxon>
        <taxon>Nematoda</taxon>
        <taxon>Chromadorea</taxon>
        <taxon>Rhabditida</taxon>
        <taxon>Rhabditina</taxon>
        <taxon>Rhabditomorpha</taxon>
        <taxon>Rhabditoidea</taxon>
        <taxon>Rhabditidae</taxon>
        <taxon>Peloderinae</taxon>
        <taxon>Caenorhabditis</taxon>
    </lineage>
</organism>
<protein>
    <recommendedName>
        <fullName evidence="8">CUT domain-containing protein</fullName>
    </recommendedName>
</protein>
<evidence type="ECO:0000256" key="6">
    <source>
        <dbReference type="ARBA" id="ARBA00023242"/>
    </source>
</evidence>
<evidence type="ECO:0000313" key="10">
    <source>
        <dbReference type="Proteomes" id="UP000008281"/>
    </source>
</evidence>
<feature type="region of interest" description="Disordered" evidence="7">
    <location>
        <begin position="258"/>
        <end position="302"/>
    </location>
</feature>
<keyword evidence="6" id="KW-0539">Nucleus</keyword>
<keyword evidence="2" id="KW-0805">Transcription regulation</keyword>
<dbReference type="InParanoid" id="E3N3M2"/>
<dbReference type="PANTHER" id="PTHR14057">
    <property type="entry name" value="TRANSCRIPTION FACTOR ONECUT"/>
    <property type="match status" value="1"/>
</dbReference>
<dbReference type="InterPro" id="IPR003350">
    <property type="entry name" value="CUT_dom"/>
</dbReference>
<dbReference type="SUPFAM" id="SSF47413">
    <property type="entry name" value="lambda repressor-like DNA-binding domains"/>
    <property type="match status" value="2"/>
</dbReference>
<evidence type="ECO:0000256" key="2">
    <source>
        <dbReference type="ARBA" id="ARBA00023015"/>
    </source>
</evidence>
<dbReference type="PANTHER" id="PTHR14057:SF32">
    <property type="entry name" value="HOMEOBOX PROTEIN CEH-21-RELATED"/>
    <property type="match status" value="1"/>
</dbReference>
<dbReference type="GO" id="GO:0000981">
    <property type="term" value="F:DNA-binding transcription factor activity, RNA polymerase II-specific"/>
    <property type="evidence" value="ECO:0007669"/>
    <property type="project" value="TreeGrafter"/>
</dbReference>
<dbReference type="GO" id="GO:0005634">
    <property type="term" value="C:nucleus"/>
    <property type="evidence" value="ECO:0007669"/>
    <property type="project" value="UniProtKB-SubCell"/>
</dbReference>
<evidence type="ECO:0000256" key="5">
    <source>
        <dbReference type="ARBA" id="ARBA00023163"/>
    </source>
</evidence>
<dbReference type="HOGENOM" id="CLU_032170_0_0_1"/>
<keyword evidence="10" id="KW-1185">Reference proteome</keyword>
<dbReference type="Pfam" id="PF02376">
    <property type="entry name" value="CUT"/>
    <property type="match status" value="2"/>
</dbReference>
<name>E3N3M2_CAERE</name>
<keyword evidence="4" id="KW-0371">Homeobox</keyword>